<evidence type="ECO:0000313" key="2">
    <source>
        <dbReference type="EMBL" id="PSW20512.1"/>
    </source>
</evidence>
<proteinExistence type="predicted"/>
<accession>A0A2T3NWB6</accession>
<keyword evidence="3" id="KW-1185">Reference proteome</keyword>
<dbReference type="AlphaFoldDB" id="A0A2T3NWB6"/>
<dbReference type="RefSeq" id="WP_107271754.1">
    <property type="nucleotide sequence ID" value="NZ_PYMA01000003.1"/>
</dbReference>
<protein>
    <recommendedName>
        <fullName evidence="4">Nuclear transport factor 2 family protein</fullName>
    </recommendedName>
</protein>
<comment type="caution">
    <text evidence="2">The sequence shown here is derived from an EMBL/GenBank/DDBJ whole genome shotgun (WGS) entry which is preliminary data.</text>
</comment>
<sequence>MYKFLLRLLIATCFIASNPTFAKFENVNDKFEQSLQHCLINEDFKEESLGCFNALLIDSFSFFNGEAATNLSNQLTDILKSWVADKDFYAIHPLLTEKRGSIVERRAYFIEDDSGGLVLLHVTFIKRLSEWSLNSVYLTTKKAEMEQLLGFYF</sequence>
<name>A0A2T3NWB6_9GAMM</name>
<dbReference type="EMBL" id="PYMA01000003">
    <property type="protein sequence ID" value="PSW20512.1"/>
    <property type="molecule type" value="Genomic_DNA"/>
</dbReference>
<evidence type="ECO:0008006" key="4">
    <source>
        <dbReference type="Google" id="ProtNLM"/>
    </source>
</evidence>
<evidence type="ECO:0000313" key="3">
    <source>
        <dbReference type="Proteomes" id="UP000241771"/>
    </source>
</evidence>
<feature type="chain" id="PRO_5015666035" description="Nuclear transport factor 2 family protein" evidence="1">
    <location>
        <begin position="23"/>
        <end position="153"/>
    </location>
</feature>
<dbReference type="Proteomes" id="UP000241771">
    <property type="component" value="Unassembled WGS sequence"/>
</dbReference>
<gene>
    <name evidence="2" type="ORF">C9I98_06580</name>
</gene>
<keyword evidence="1" id="KW-0732">Signal</keyword>
<reference evidence="2 3" key="1">
    <citation type="submission" date="2018-01" db="EMBL/GenBank/DDBJ databases">
        <title>Whole genome sequencing of Histamine producing bacteria.</title>
        <authorList>
            <person name="Butler K."/>
        </authorList>
    </citation>
    <scope>NUCLEOTIDE SEQUENCE [LARGE SCALE GENOMIC DNA]</scope>
    <source>
        <strain evidence="2 3">DSM 100436</strain>
    </source>
</reference>
<evidence type="ECO:0000256" key="1">
    <source>
        <dbReference type="SAM" id="SignalP"/>
    </source>
</evidence>
<organism evidence="2 3">
    <name type="scientific">Photobacterium sanctipauli</name>
    <dbReference type="NCBI Taxonomy" id="1342794"/>
    <lineage>
        <taxon>Bacteria</taxon>
        <taxon>Pseudomonadati</taxon>
        <taxon>Pseudomonadota</taxon>
        <taxon>Gammaproteobacteria</taxon>
        <taxon>Vibrionales</taxon>
        <taxon>Vibrionaceae</taxon>
        <taxon>Photobacterium</taxon>
    </lineage>
</organism>
<feature type="signal peptide" evidence="1">
    <location>
        <begin position="1"/>
        <end position="22"/>
    </location>
</feature>